<dbReference type="InterPro" id="IPR020449">
    <property type="entry name" value="Tscrpt_reg_AraC-type_HTH"/>
</dbReference>
<evidence type="ECO:0000313" key="5">
    <source>
        <dbReference type="EMBL" id="MBD2859544.1"/>
    </source>
</evidence>
<evidence type="ECO:0000256" key="1">
    <source>
        <dbReference type="ARBA" id="ARBA00023015"/>
    </source>
</evidence>
<dbReference type="EMBL" id="JACXLD010000006">
    <property type="protein sequence ID" value="MBD2859544.1"/>
    <property type="molecule type" value="Genomic_DNA"/>
</dbReference>
<keyword evidence="1" id="KW-0805">Transcription regulation</keyword>
<keyword evidence="6" id="KW-1185">Reference proteome</keyword>
<evidence type="ECO:0000259" key="4">
    <source>
        <dbReference type="PROSITE" id="PS01124"/>
    </source>
</evidence>
<gene>
    <name evidence="5" type="ORF">IB286_11060</name>
</gene>
<dbReference type="InterPro" id="IPR009057">
    <property type="entry name" value="Homeodomain-like_sf"/>
</dbReference>
<proteinExistence type="predicted"/>
<comment type="caution">
    <text evidence="5">The sequence shown here is derived from an EMBL/GenBank/DDBJ whole genome shotgun (WGS) entry which is preliminary data.</text>
</comment>
<dbReference type="PRINTS" id="PR00032">
    <property type="entry name" value="HTHARAC"/>
</dbReference>
<reference evidence="5" key="1">
    <citation type="submission" date="2020-09" db="EMBL/GenBank/DDBJ databases">
        <authorList>
            <person name="Yoon J.-W."/>
        </authorList>
    </citation>
    <scope>NUCLEOTIDE SEQUENCE</scope>
    <source>
        <strain evidence="5">KMU-158</strain>
    </source>
</reference>
<keyword evidence="3" id="KW-0804">Transcription</keyword>
<dbReference type="RefSeq" id="WP_190765506.1">
    <property type="nucleotide sequence ID" value="NZ_JACXLD010000006.1"/>
</dbReference>
<dbReference type="SMART" id="SM00342">
    <property type="entry name" value="HTH_ARAC"/>
    <property type="match status" value="1"/>
</dbReference>
<dbReference type="GO" id="GO:0003700">
    <property type="term" value="F:DNA-binding transcription factor activity"/>
    <property type="evidence" value="ECO:0007669"/>
    <property type="project" value="InterPro"/>
</dbReference>
<dbReference type="InterPro" id="IPR032687">
    <property type="entry name" value="AraC-type_N"/>
</dbReference>
<organism evidence="5 6">
    <name type="scientific">Spongiibacter pelagi</name>
    <dbReference type="NCBI Taxonomy" id="2760804"/>
    <lineage>
        <taxon>Bacteria</taxon>
        <taxon>Pseudomonadati</taxon>
        <taxon>Pseudomonadota</taxon>
        <taxon>Gammaproteobacteria</taxon>
        <taxon>Cellvibrionales</taxon>
        <taxon>Spongiibacteraceae</taxon>
        <taxon>Spongiibacter</taxon>
    </lineage>
</organism>
<dbReference type="GO" id="GO:0005829">
    <property type="term" value="C:cytosol"/>
    <property type="evidence" value="ECO:0007669"/>
    <property type="project" value="TreeGrafter"/>
</dbReference>
<protein>
    <submittedName>
        <fullName evidence="5">AraC family transcriptional regulator</fullName>
    </submittedName>
</protein>
<dbReference type="GO" id="GO:0000976">
    <property type="term" value="F:transcription cis-regulatory region binding"/>
    <property type="evidence" value="ECO:0007669"/>
    <property type="project" value="TreeGrafter"/>
</dbReference>
<dbReference type="Pfam" id="PF12625">
    <property type="entry name" value="Arabinose_bd"/>
    <property type="match status" value="1"/>
</dbReference>
<sequence>MSDNLDNHHSDLSDSSFLVQLVYPAMVSMGLDVERIVTECKISPTLLKDRSARFPHAAQVQFWRVLEELSGDSLIGLHLADALPVYRGQVVEYLFLSSANFGEGLRRAQNYQRLVTDAVQFIAHIGDEISRVTLEFAGGDEPSLRHRNECYARFLIRYFQAVTDGEFTATEVNLNSQPPASDVAEYERVFGCPVNFGQEEESLVFASEILKTPSIHAEPDLLKLHEKVASKQLERLSKQDMVSDVKRVIAEMLELGQPSLESVSERLGMNERVLRSRLSDANTSFNQVLADYRCILAKRLLSRTEESIADVVYLTGFSEPSTFYRAFKRWTGLTPVEYRHYKRTGELPAQATQESEGDS</sequence>
<dbReference type="InterPro" id="IPR018060">
    <property type="entry name" value="HTH_AraC"/>
</dbReference>
<feature type="domain" description="HTH araC/xylS-type" evidence="4">
    <location>
        <begin position="243"/>
        <end position="341"/>
    </location>
</feature>
<name>A0A927C1H4_9GAMM</name>
<dbReference type="SUPFAM" id="SSF46689">
    <property type="entry name" value="Homeodomain-like"/>
    <property type="match status" value="1"/>
</dbReference>
<dbReference type="PANTHER" id="PTHR47894:SF1">
    <property type="entry name" value="HTH-TYPE TRANSCRIPTIONAL REGULATOR VQSM"/>
    <property type="match status" value="1"/>
</dbReference>
<accession>A0A927C1H4</accession>
<evidence type="ECO:0000313" key="6">
    <source>
        <dbReference type="Proteomes" id="UP000610558"/>
    </source>
</evidence>
<dbReference type="Gene3D" id="1.10.10.60">
    <property type="entry name" value="Homeodomain-like"/>
    <property type="match status" value="1"/>
</dbReference>
<dbReference type="Pfam" id="PF12833">
    <property type="entry name" value="HTH_18"/>
    <property type="match status" value="1"/>
</dbReference>
<dbReference type="PROSITE" id="PS01124">
    <property type="entry name" value="HTH_ARAC_FAMILY_2"/>
    <property type="match status" value="1"/>
</dbReference>
<dbReference type="Proteomes" id="UP000610558">
    <property type="component" value="Unassembled WGS sequence"/>
</dbReference>
<evidence type="ECO:0000256" key="3">
    <source>
        <dbReference type="ARBA" id="ARBA00023163"/>
    </source>
</evidence>
<evidence type="ECO:0000256" key="2">
    <source>
        <dbReference type="ARBA" id="ARBA00023125"/>
    </source>
</evidence>
<keyword evidence="2" id="KW-0238">DNA-binding</keyword>
<dbReference type="PANTHER" id="PTHR47894">
    <property type="entry name" value="HTH-TYPE TRANSCRIPTIONAL REGULATOR GADX"/>
    <property type="match status" value="1"/>
</dbReference>
<dbReference type="AlphaFoldDB" id="A0A927C1H4"/>